<evidence type="ECO:0000313" key="4">
    <source>
        <dbReference type="Proteomes" id="UP000178797"/>
    </source>
</evidence>
<keyword evidence="1" id="KW-0472">Membrane</keyword>
<dbReference type="InterPro" id="IPR014729">
    <property type="entry name" value="Rossmann-like_a/b/a_fold"/>
</dbReference>
<keyword evidence="1" id="KW-1133">Transmembrane helix</keyword>
<dbReference type="PANTHER" id="PTHR30336">
    <property type="entry name" value="INNER MEMBRANE PROTEIN, PROBABLE PERMEASE"/>
    <property type="match status" value="1"/>
</dbReference>
<dbReference type="AlphaFoldDB" id="A0A1F7RRJ5"/>
<name>A0A1F7RRJ5_9BACT</name>
<dbReference type="Pfam" id="PF02698">
    <property type="entry name" value="DUF218"/>
    <property type="match status" value="1"/>
</dbReference>
<dbReference type="GO" id="GO:0000270">
    <property type="term" value="P:peptidoglycan metabolic process"/>
    <property type="evidence" value="ECO:0007669"/>
    <property type="project" value="TreeGrafter"/>
</dbReference>
<reference evidence="3 4" key="1">
    <citation type="journal article" date="2016" name="Nat. Commun.">
        <title>Thousands of microbial genomes shed light on interconnected biogeochemical processes in an aquifer system.</title>
        <authorList>
            <person name="Anantharaman K."/>
            <person name="Brown C.T."/>
            <person name="Hug L.A."/>
            <person name="Sharon I."/>
            <person name="Castelle C.J."/>
            <person name="Probst A.J."/>
            <person name="Thomas B.C."/>
            <person name="Singh A."/>
            <person name="Wilkins M.J."/>
            <person name="Karaoz U."/>
            <person name="Brodie E.L."/>
            <person name="Williams K.H."/>
            <person name="Hubbard S.S."/>
            <person name="Banfield J.F."/>
        </authorList>
    </citation>
    <scope>NUCLEOTIDE SEQUENCE [LARGE SCALE GENOMIC DNA]</scope>
</reference>
<comment type="caution">
    <text evidence="3">The sequence shown here is derived from an EMBL/GenBank/DDBJ whole genome shotgun (WGS) entry which is preliminary data.</text>
</comment>
<dbReference type="EMBL" id="MGDE01000195">
    <property type="protein sequence ID" value="OGL44071.1"/>
    <property type="molecule type" value="Genomic_DNA"/>
</dbReference>
<feature type="transmembrane region" description="Helical" evidence="1">
    <location>
        <begin position="12"/>
        <end position="30"/>
    </location>
</feature>
<keyword evidence="1" id="KW-0812">Transmembrane</keyword>
<feature type="transmembrane region" description="Helical" evidence="1">
    <location>
        <begin position="42"/>
        <end position="61"/>
    </location>
</feature>
<dbReference type="CDD" id="cd06259">
    <property type="entry name" value="YdcF-like"/>
    <property type="match status" value="1"/>
</dbReference>
<dbReference type="Gene3D" id="3.40.50.620">
    <property type="entry name" value="HUPs"/>
    <property type="match status" value="1"/>
</dbReference>
<protein>
    <recommendedName>
        <fullName evidence="2">DUF218 domain-containing protein</fullName>
    </recommendedName>
</protein>
<accession>A0A1F7RRJ5</accession>
<evidence type="ECO:0000256" key="1">
    <source>
        <dbReference type="SAM" id="Phobius"/>
    </source>
</evidence>
<gene>
    <name evidence="3" type="ORF">A2W05_03350</name>
</gene>
<dbReference type="GO" id="GO:0043164">
    <property type="term" value="P:Gram-negative-bacterium-type cell wall biogenesis"/>
    <property type="evidence" value="ECO:0007669"/>
    <property type="project" value="TreeGrafter"/>
</dbReference>
<evidence type="ECO:0000259" key="2">
    <source>
        <dbReference type="Pfam" id="PF02698"/>
    </source>
</evidence>
<organism evidence="3 4">
    <name type="scientific">Candidatus Schekmanbacteria bacterium RBG_16_38_10</name>
    <dbReference type="NCBI Taxonomy" id="1817879"/>
    <lineage>
        <taxon>Bacteria</taxon>
        <taxon>Candidatus Schekmaniibacteriota</taxon>
    </lineage>
</organism>
<dbReference type="GO" id="GO:0005886">
    <property type="term" value="C:plasma membrane"/>
    <property type="evidence" value="ECO:0007669"/>
    <property type="project" value="TreeGrafter"/>
</dbReference>
<evidence type="ECO:0000313" key="3">
    <source>
        <dbReference type="EMBL" id="OGL44071.1"/>
    </source>
</evidence>
<dbReference type="InterPro" id="IPR003848">
    <property type="entry name" value="DUF218"/>
</dbReference>
<feature type="domain" description="DUF218" evidence="2">
    <location>
        <begin position="81"/>
        <end position="253"/>
    </location>
</feature>
<dbReference type="Proteomes" id="UP000178797">
    <property type="component" value="Unassembled WGS sequence"/>
</dbReference>
<dbReference type="InterPro" id="IPR051599">
    <property type="entry name" value="Cell_Envelope_Assoc"/>
</dbReference>
<sequence>MFTLLKLIKPFLLPPTLIAIGMAASFLLLFSKKQKLGKTLLLLTLVIYYLLSIEPVAYLLAKSIQGKIDIEKFEVETENVEAIVVLAGGVQKKDGYRPYHELGEASWRRLWHGIELYKRFNGKIPILYSGGSGDPFDPVSVETELAKNYAVSMGIPEDKFWIETSSRNTYESGVEIKRILDDSFPGVGRHKVILVTSALHMPRSMRVMKKVGLNPIPSPADFTIGSLSLDPLSFLPSISSFATSTFSIHEWIGIGGYWLLGRI</sequence>
<proteinExistence type="predicted"/>
<dbReference type="PANTHER" id="PTHR30336:SF4">
    <property type="entry name" value="ENVELOPE BIOGENESIS FACTOR ELYC"/>
    <property type="match status" value="1"/>
</dbReference>